<feature type="domain" description="Nucleoside transporter/FeoB GTPase Gate" evidence="2">
    <location>
        <begin position="218"/>
        <end position="313"/>
    </location>
</feature>
<feature type="transmembrane region" description="Helical" evidence="1">
    <location>
        <begin position="130"/>
        <end position="156"/>
    </location>
</feature>
<dbReference type="InterPro" id="IPR011642">
    <property type="entry name" value="Gate_dom"/>
</dbReference>
<dbReference type="InterPro" id="IPR014226">
    <property type="entry name" value="Spore_IM_YlbJ"/>
</dbReference>
<accession>A0A1H8I7T6</accession>
<protein>
    <submittedName>
        <fullName evidence="3">Sporulation integral membrane protein YlbJ</fullName>
    </submittedName>
</protein>
<dbReference type="NCBIfam" id="TIGR02871">
    <property type="entry name" value="spore_ylbJ"/>
    <property type="match status" value="1"/>
</dbReference>
<feature type="transmembrane region" description="Helical" evidence="1">
    <location>
        <begin position="46"/>
        <end position="70"/>
    </location>
</feature>
<feature type="transmembrane region" description="Helical" evidence="1">
    <location>
        <begin position="324"/>
        <end position="345"/>
    </location>
</feature>
<sequence>MKAHFKSALLAALAVAFAICLIALPTETLSASKRGLDIWWGTVFPSLLPFFITGEILIGFGVVHFIGVLFEPIMRPVFNLPGVASFVWAMGMASGYPAGAKFTARIRQEGQVTQAEAERLIAFTNASNPLFIIAAVSVGFFQSATLGIILVISHYVGNFLVGFVMRFHRQNETSTPLLRSHQHILARAFHALHEKRLETKKPFGKLFGDAVINSVQTLLMIGGFIIFFSVFSMILINIGIAEQLGTGVAKLFSVLQLSDQLALPFITGIFEITLGAQQLGALVEIPMLSKAILTSMLLAFNGLSVQAQVASILAETDIRFSPYFIGRILQSLFSAMILIIIYPFFVNPSGEPTGYAVAVQGRLLEPKGLLSLLNWHQLGQFLTLISLWIALMIYARRRLTK</sequence>
<evidence type="ECO:0000313" key="4">
    <source>
        <dbReference type="Proteomes" id="UP000199300"/>
    </source>
</evidence>
<keyword evidence="1" id="KW-0472">Membrane</keyword>
<keyword evidence="1" id="KW-0812">Transmembrane</keyword>
<reference evidence="3 4" key="1">
    <citation type="submission" date="2016-10" db="EMBL/GenBank/DDBJ databases">
        <authorList>
            <person name="de Groot N.N."/>
        </authorList>
    </citation>
    <scope>NUCLEOTIDE SEQUENCE [LARGE SCALE GENOMIC DNA]</scope>
    <source>
        <strain evidence="3 4">CGMCC 1.10434</strain>
    </source>
</reference>
<feature type="transmembrane region" description="Helical" evidence="1">
    <location>
        <begin position="218"/>
        <end position="240"/>
    </location>
</feature>
<dbReference type="EMBL" id="FODJ01000001">
    <property type="protein sequence ID" value="SEN64086.1"/>
    <property type="molecule type" value="Genomic_DNA"/>
</dbReference>
<dbReference type="AlphaFoldDB" id="A0A1H8I7T6"/>
<proteinExistence type="predicted"/>
<gene>
    <name evidence="3" type="ORF">SAMN04488134_101536</name>
</gene>
<keyword evidence="4" id="KW-1185">Reference proteome</keyword>
<evidence type="ECO:0000259" key="2">
    <source>
        <dbReference type="Pfam" id="PF07670"/>
    </source>
</evidence>
<feature type="transmembrane region" description="Helical" evidence="1">
    <location>
        <begin position="261"/>
        <end position="279"/>
    </location>
</feature>
<dbReference type="OrthoDB" id="1645614at2"/>
<evidence type="ECO:0000313" key="3">
    <source>
        <dbReference type="EMBL" id="SEN64086.1"/>
    </source>
</evidence>
<keyword evidence="1" id="KW-1133">Transmembrane helix</keyword>
<name>A0A1H8I7T6_9BACI</name>
<organism evidence="3 4">
    <name type="scientific">Amphibacillus marinus</name>
    <dbReference type="NCBI Taxonomy" id="872970"/>
    <lineage>
        <taxon>Bacteria</taxon>
        <taxon>Bacillati</taxon>
        <taxon>Bacillota</taxon>
        <taxon>Bacilli</taxon>
        <taxon>Bacillales</taxon>
        <taxon>Bacillaceae</taxon>
        <taxon>Amphibacillus</taxon>
    </lineage>
</organism>
<dbReference type="Pfam" id="PF07670">
    <property type="entry name" value="Gate"/>
    <property type="match status" value="2"/>
</dbReference>
<feature type="domain" description="Nucleoside transporter/FeoB GTPase Gate" evidence="2">
    <location>
        <begin position="42"/>
        <end position="140"/>
    </location>
</feature>
<dbReference type="RefSeq" id="WP_091494534.1">
    <property type="nucleotide sequence ID" value="NZ_FODJ01000001.1"/>
</dbReference>
<dbReference type="STRING" id="872970.SAMN04488134_101536"/>
<dbReference type="Proteomes" id="UP000199300">
    <property type="component" value="Unassembled WGS sequence"/>
</dbReference>
<evidence type="ECO:0000256" key="1">
    <source>
        <dbReference type="SAM" id="Phobius"/>
    </source>
</evidence>
<feature type="transmembrane region" description="Helical" evidence="1">
    <location>
        <begin position="378"/>
        <end position="395"/>
    </location>
</feature>